<dbReference type="EMBL" id="JAWXYG010000009">
    <property type="protein sequence ID" value="KAK4262678.1"/>
    <property type="molecule type" value="Genomic_DNA"/>
</dbReference>
<gene>
    <name evidence="2" type="ORF">QN277_028212</name>
</gene>
<dbReference type="AlphaFoldDB" id="A0AAE1J619"/>
<name>A0AAE1J619_9FABA</name>
<proteinExistence type="predicted"/>
<feature type="signal peptide" evidence="1">
    <location>
        <begin position="1"/>
        <end position="19"/>
    </location>
</feature>
<keyword evidence="3" id="KW-1185">Reference proteome</keyword>
<dbReference type="GO" id="GO:0005506">
    <property type="term" value="F:iron ion binding"/>
    <property type="evidence" value="ECO:0007669"/>
    <property type="project" value="InterPro"/>
</dbReference>
<reference evidence="2" key="1">
    <citation type="submission" date="2023-10" db="EMBL/GenBank/DDBJ databases">
        <title>Chromosome-level genome of the transformable northern wattle, Acacia crassicarpa.</title>
        <authorList>
            <person name="Massaro I."/>
            <person name="Sinha N.R."/>
            <person name="Poethig S."/>
            <person name="Leichty A.R."/>
        </authorList>
    </citation>
    <scope>NUCLEOTIDE SEQUENCE</scope>
    <source>
        <strain evidence="2">Acra3RX</strain>
        <tissue evidence="2">Leaf</tissue>
    </source>
</reference>
<dbReference type="Proteomes" id="UP001293593">
    <property type="component" value="Unassembled WGS sequence"/>
</dbReference>
<dbReference type="GO" id="GO:0004497">
    <property type="term" value="F:monooxygenase activity"/>
    <property type="evidence" value="ECO:0007669"/>
    <property type="project" value="InterPro"/>
</dbReference>
<dbReference type="Gene3D" id="1.10.630.10">
    <property type="entry name" value="Cytochrome P450"/>
    <property type="match status" value="1"/>
</dbReference>
<protein>
    <submittedName>
        <fullName evidence="2">Uncharacterized protein</fullName>
    </submittedName>
</protein>
<feature type="chain" id="PRO_5042135781" evidence="1">
    <location>
        <begin position="20"/>
        <end position="167"/>
    </location>
</feature>
<dbReference type="GO" id="GO:0020037">
    <property type="term" value="F:heme binding"/>
    <property type="evidence" value="ECO:0007669"/>
    <property type="project" value="InterPro"/>
</dbReference>
<dbReference type="Pfam" id="PF00067">
    <property type="entry name" value="p450"/>
    <property type="match status" value="1"/>
</dbReference>
<dbReference type="InterPro" id="IPR036396">
    <property type="entry name" value="Cyt_P450_sf"/>
</dbReference>
<dbReference type="PANTHER" id="PTHR24299">
    <property type="entry name" value="CYTOCHROME P450 FAMILY 1"/>
    <property type="match status" value="1"/>
</dbReference>
<keyword evidence="1" id="KW-0732">Signal</keyword>
<dbReference type="SUPFAM" id="SSF48264">
    <property type="entry name" value="Cytochrome P450"/>
    <property type="match status" value="1"/>
</dbReference>
<evidence type="ECO:0000313" key="3">
    <source>
        <dbReference type="Proteomes" id="UP001293593"/>
    </source>
</evidence>
<comment type="caution">
    <text evidence="2">The sequence shown here is derived from an EMBL/GenBank/DDBJ whole genome shotgun (WGS) entry which is preliminary data.</text>
</comment>
<evidence type="ECO:0000313" key="2">
    <source>
        <dbReference type="EMBL" id="KAK4262678.1"/>
    </source>
</evidence>
<dbReference type="GO" id="GO:0016705">
    <property type="term" value="F:oxidoreductase activity, acting on paired donors, with incorporation or reduction of molecular oxygen"/>
    <property type="evidence" value="ECO:0007669"/>
    <property type="project" value="InterPro"/>
</dbReference>
<organism evidence="2 3">
    <name type="scientific">Acacia crassicarpa</name>
    <name type="common">northern wattle</name>
    <dbReference type="NCBI Taxonomy" id="499986"/>
    <lineage>
        <taxon>Eukaryota</taxon>
        <taxon>Viridiplantae</taxon>
        <taxon>Streptophyta</taxon>
        <taxon>Embryophyta</taxon>
        <taxon>Tracheophyta</taxon>
        <taxon>Spermatophyta</taxon>
        <taxon>Magnoliopsida</taxon>
        <taxon>eudicotyledons</taxon>
        <taxon>Gunneridae</taxon>
        <taxon>Pentapetalae</taxon>
        <taxon>rosids</taxon>
        <taxon>fabids</taxon>
        <taxon>Fabales</taxon>
        <taxon>Fabaceae</taxon>
        <taxon>Caesalpinioideae</taxon>
        <taxon>mimosoid clade</taxon>
        <taxon>Acacieae</taxon>
        <taxon>Acacia</taxon>
    </lineage>
</organism>
<evidence type="ECO:0000256" key="1">
    <source>
        <dbReference type="SAM" id="SignalP"/>
    </source>
</evidence>
<dbReference type="PANTHER" id="PTHR24299:SF59">
    <property type="entry name" value="CYTOCHROME P450 SUPERFAMILY PROTEIN"/>
    <property type="match status" value="1"/>
</dbReference>
<dbReference type="InterPro" id="IPR001128">
    <property type="entry name" value="Cyt_P450"/>
</dbReference>
<sequence>MDLMSCILISVFSFIFIQALRSLYGKSGGRNHRLPPGPSPLPVIGSLLELGDKPHKSLAKLAKTYGPIMSLQLGRVTTVVVTSADMARGVLSTHDQFLSDRTVPDAMKAVNHHEYSLPFLPVSPRWRSLRKLCNNQLFGHKVLDASQDLRRSKLKCNNSSKRSSNAV</sequence>
<accession>A0AAE1J619</accession>